<dbReference type="AlphaFoldDB" id="A0A6A6AK96"/>
<proteinExistence type="predicted"/>
<evidence type="ECO:0000313" key="2">
    <source>
        <dbReference type="Proteomes" id="UP000799771"/>
    </source>
</evidence>
<organism evidence="1 2">
    <name type="scientific">Dothidotthia symphoricarpi CBS 119687</name>
    <dbReference type="NCBI Taxonomy" id="1392245"/>
    <lineage>
        <taxon>Eukaryota</taxon>
        <taxon>Fungi</taxon>
        <taxon>Dikarya</taxon>
        <taxon>Ascomycota</taxon>
        <taxon>Pezizomycotina</taxon>
        <taxon>Dothideomycetes</taxon>
        <taxon>Pleosporomycetidae</taxon>
        <taxon>Pleosporales</taxon>
        <taxon>Dothidotthiaceae</taxon>
        <taxon>Dothidotthia</taxon>
    </lineage>
</organism>
<dbReference type="EMBL" id="ML977502">
    <property type="protein sequence ID" value="KAF2131297.1"/>
    <property type="molecule type" value="Genomic_DNA"/>
</dbReference>
<gene>
    <name evidence="1" type="ORF">P153DRAFT_364900</name>
</gene>
<sequence length="166" mass="18851">MSTRMCVENRLPETSVTPFLAGPPSDHFYHPSLPLLWLWGENHFLAHRGTARSPAIIVQTHPNSICNGGLMRIIDFDTGQVFHRSCAFNLGYNRQRSVLRSNSSFLVDQLFMSHTRSFTTCISYCLSLLLTMNLPVVHTSTWRSLPKYGATARYPTTMRTTSPQMQ</sequence>
<dbReference type="RefSeq" id="XP_033525684.1">
    <property type="nucleotide sequence ID" value="XM_033667701.1"/>
</dbReference>
<dbReference type="Proteomes" id="UP000799771">
    <property type="component" value="Unassembled WGS sequence"/>
</dbReference>
<evidence type="ECO:0000313" key="1">
    <source>
        <dbReference type="EMBL" id="KAF2131297.1"/>
    </source>
</evidence>
<accession>A0A6A6AK96</accession>
<reference evidence="1" key="1">
    <citation type="journal article" date="2020" name="Stud. Mycol.">
        <title>101 Dothideomycetes genomes: a test case for predicting lifestyles and emergence of pathogens.</title>
        <authorList>
            <person name="Haridas S."/>
            <person name="Albert R."/>
            <person name="Binder M."/>
            <person name="Bloem J."/>
            <person name="Labutti K."/>
            <person name="Salamov A."/>
            <person name="Andreopoulos B."/>
            <person name="Baker S."/>
            <person name="Barry K."/>
            <person name="Bills G."/>
            <person name="Bluhm B."/>
            <person name="Cannon C."/>
            <person name="Castanera R."/>
            <person name="Culley D."/>
            <person name="Daum C."/>
            <person name="Ezra D."/>
            <person name="Gonzalez J."/>
            <person name="Henrissat B."/>
            <person name="Kuo A."/>
            <person name="Liang C."/>
            <person name="Lipzen A."/>
            <person name="Lutzoni F."/>
            <person name="Magnuson J."/>
            <person name="Mondo S."/>
            <person name="Nolan M."/>
            <person name="Ohm R."/>
            <person name="Pangilinan J."/>
            <person name="Park H.-J."/>
            <person name="Ramirez L."/>
            <person name="Alfaro M."/>
            <person name="Sun H."/>
            <person name="Tritt A."/>
            <person name="Yoshinaga Y."/>
            <person name="Zwiers L.-H."/>
            <person name="Turgeon B."/>
            <person name="Goodwin S."/>
            <person name="Spatafora J."/>
            <person name="Crous P."/>
            <person name="Grigoriev I."/>
        </authorList>
    </citation>
    <scope>NUCLEOTIDE SEQUENCE</scope>
    <source>
        <strain evidence="1">CBS 119687</strain>
    </source>
</reference>
<keyword evidence="2" id="KW-1185">Reference proteome</keyword>
<name>A0A6A6AK96_9PLEO</name>
<dbReference type="GeneID" id="54408133"/>
<protein>
    <submittedName>
        <fullName evidence="1">Uncharacterized protein</fullName>
    </submittedName>
</protein>